<comment type="subcellular location">
    <subcellularLocation>
        <location evidence="3">Cytoplasm</location>
    </subcellularLocation>
</comment>
<dbReference type="PROSITE" id="PS51440">
    <property type="entry name" value="TIM_2"/>
    <property type="match status" value="1"/>
</dbReference>
<comment type="pathway">
    <text evidence="3">Carbohydrate biosynthesis; gluconeogenesis.</text>
</comment>
<dbReference type="PANTHER" id="PTHR21139">
    <property type="entry name" value="TRIOSEPHOSPHATE ISOMERASE"/>
    <property type="match status" value="1"/>
</dbReference>
<dbReference type="UniPathway" id="UPA00109">
    <property type="reaction ID" value="UER00189"/>
</dbReference>
<keyword evidence="3" id="KW-0963">Cytoplasm</keyword>
<dbReference type="InterPro" id="IPR000652">
    <property type="entry name" value="Triosephosphate_isomerase"/>
</dbReference>
<dbReference type="Proteomes" id="UP000176355">
    <property type="component" value="Unassembled WGS sequence"/>
</dbReference>
<proteinExistence type="inferred from homology"/>
<accession>A0A1G2P455</accession>
<dbReference type="Gene3D" id="3.20.20.70">
    <property type="entry name" value="Aldolase class I"/>
    <property type="match status" value="1"/>
</dbReference>
<keyword evidence="3" id="KW-0324">Glycolysis</keyword>
<comment type="subunit">
    <text evidence="3">Homodimer.</text>
</comment>
<protein>
    <recommendedName>
        <fullName evidence="3">Triosephosphate isomerase</fullName>
        <ecNumber evidence="3">5.3.1.1</ecNumber>
    </recommendedName>
</protein>
<dbReference type="PANTHER" id="PTHR21139:SF42">
    <property type="entry name" value="TRIOSEPHOSPHATE ISOMERASE"/>
    <property type="match status" value="1"/>
</dbReference>
<dbReference type="GO" id="GO:0006094">
    <property type="term" value="P:gluconeogenesis"/>
    <property type="evidence" value="ECO:0007669"/>
    <property type="project" value="UniProtKB-UniPathway"/>
</dbReference>
<name>A0A1G2P455_9BACT</name>
<dbReference type="AlphaFoldDB" id="A0A1G2P455"/>
<evidence type="ECO:0000313" key="5">
    <source>
        <dbReference type="Proteomes" id="UP000176355"/>
    </source>
</evidence>
<dbReference type="GO" id="GO:0005829">
    <property type="term" value="C:cytosol"/>
    <property type="evidence" value="ECO:0007669"/>
    <property type="project" value="TreeGrafter"/>
</dbReference>
<evidence type="ECO:0000256" key="1">
    <source>
        <dbReference type="ARBA" id="ARBA00007422"/>
    </source>
</evidence>
<keyword evidence="2 3" id="KW-0413">Isomerase</keyword>
<gene>
    <name evidence="4" type="ORF">A3G03_02345</name>
</gene>
<dbReference type="SUPFAM" id="SSF51351">
    <property type="entry name" value="Triosephosphate isomerase (TIM)"/>
    <property type="match status" value="1"/>
</dbReference>
<comment type="caution">
    <text evidence="4">The sequence shown here is derived from an EMBL/GenBank/DDBJ whole genome shotgun (WGS) entry which is preliminary data.</text>
</comment>
<dbReference type="NCBIfam" id="TIGR00419">
    <property type="entry name" value="tim"/>
    <property type="match status" value="1"/>
</dbReference>
<dbReference type="GO" id="GO:0004807">
    <property type="term" value="F:triose-phosphate isomerase activity"/>
    <property type="evidence" value="ECO:0007669"/>
    <property type="project" value="UniProtKB-UniRule"/>
</dbReference>
<dbReference type="GO" id="GO:0046166">
    <property type="term" value="P:glyceraldehyde-3-phosphate biosynthetic process"/>
    <property type="evidence" value="ECO:0007669"/>
    <property type="project" value="TreeGrafter"/>
</dbReference>
<evidence type="ECO:0000256" key="2">
    <source>
        <dbReference type="ARBA" id="ARBA00023235"/>
    </source>
</evidence>
<comment type="similarity">
    <text evidence="1 3">Belongs to the triosephosphate isomerase family.</text>
</comment>
<dbReference type="STRING" id="1802333.A3G03_02345"/>
<dbReference type="EC" id="5.3.1.1" evidence="3"/>
<dbReference type="GO" id="GO:0019563">
    <property type="term" value="P:glycerol catabolic process"/>
    <property type="evidence" value="ECO:0007669"/>
    <property type="project" value="TreeGrafter"/>
</dbReference>
<comment type="pathway">
    <text evidence="3">Carbohydrate degradation; glycolysis; D-glyceraldehyde 3-phosphate from glycerone phosphate: step 1/1.</text>
</comment>
<dbReference type="Pfam" id="PF00121">
    <property type="entry name" value="TIM"/>
    <property type="match status" value="1"/>
</dbReference>
<dbReference type="GO" id="GO:0006096">
    <property type="term" value="P:glycolytic process"/>
    <property type="evidence" value="ECO:0007669"/>
    <property type="project" value="UniProtKB-UniRule"/>
</dbReference>
<organism evidence="4 5">
    <name type="scientific">Candidatus Taylorbacteria bacterium RIFCSPLOWO2_12_FULL_44_15c</name>
    <dbReference type="NCBI Taxonomy" id="1802333"/>
    <lineage>
        <taxon>Bacteria</taxon>
        <taxon>Candidatus Tayloriibacteriota</taxon>
    </lineage>
</organism>
<dbReference type="EMBL" id="MHSL01000032">
    <property type="protein sequence ID" value="OHA43110.1"/>
    <property type="molecule type" value="Genomic_DNA"/>
</dbReference>
<dbReference type="InterPro" id="IPR035990">
    <property type="entry name" value="TIM_sf"/>
</dbReference>
<dbReference type="InterPro" id="IPR013785">
    <property type="entry name" value="Aldolase_TIM"/>
</dbReference>
<evidence type="ECO:0000313" key="4">
    <source>
        <dbReference type="EMBL" id="OHA43110.1"/>
    </source>
</evidence>
<keyword evidence="3" id="KW-0312">Gluconeogenesis</keyword>
<comment type="catalytic activity">
    <reaction evidence="3">
        <text>D-glyceraldehyde 3-phosphate = dihydroxyacetone phosphate</text>
        <dbReference type="Rhea" id="RHEA:18585"/>
        <dbReference type="ChEBI" id="CHEBI:57642"/>
        <dbReference type="ChEBI" id="CHEBI:59776"/>
        <dbReference type="EC" id="5.3.1.1"/>
    </reaction>
</comment>
<sequence>MNNREKKIIVGNWKMNPPTIMEARRIFGGAKRAASKIRRAEVVICPPFIFLSALAQSAKNSRNISLGVQNIFWETAGSYTGEISPTMVLSTGAKFTIIGHSERRILGETDNQVAKKAVLALKLGLRTIICIGENSRDEKGEYLNFLKNQIKNSLQGVSGKLLENLIIAYEPVWAIGGKEAMRPGQVEEMGIFIRKILADIYEQEAAMKLSILYGGSVDAKNAEAIVYQGNVQGLLIGRQSLEPESFKAILEVM</sequence>
<reference evidence="4 5" key="1">
    <citation type="journal article" date="2016" name="Nat. Commun.">
        <title>Thousands of microbial genomes shed light on interconnected biogeochemical processes in an aquifer system.</title>
        <authorList>
            <person name="Anantharaman K."/>
            <person name="Brown C.T."/>
            <person name="Hug L.A."/>
            <person name="Sharon I."/>
            <person name="Castelle C.J."/>
            <person name="Probst A.J."/>
            <person name="Thomas B.C."/>
            <person name="Singh A."/>
            <person name="Wilkins M.J."/>
            <person name="Karaoz U."/>
            <person name="Brodie E.L."/>
            <person name="Williams K.H."/>
            <person name="Hubbard S.S."/>
            <person name="Banfield J.F."/>
        </authorList>
    </citation>
    <scope>NUCLEOTIDE SEQUENCE [LARGE SCALE GENOMIC DNA]</scope>
</reference>
<evidence type="ECO:0000256" key="3">
    <source>
        <dbReference type="RuleBase" id="RU363013"/>
    </source>
</evidence>
<dbReference type="UniPathway" id="UPA00138"/>
<dbReference type="CDD" id="cd00311">
    <property type="entry name" value="TIM"/>
    <property type="match status" value="1"/>
</dbReference>